<gene>
    <name evidence="2" type="ORF">SO802_018893</name>
</gene>
<dbReference type="Gene3D" id="1.20.1280.50">
    <property type="match status" value="1"/>
</dbReference>
<accession>A0AAW2CM34</accession>
<reference evidence="2 3" key="1">
    <citation type="submission" date="2024-01" db="EMBL/GenBank/DDBJ databases">
        <title>A telomere-to-telomere, gap-free genome of sweet tea (Lithocarpus litseifolius).</title>
        <authorList>
            <person name="Zhou J."/>
        </authorList>
    </citation>
    <scope>NUCLEOTIDE SEQUENCE [LARGE SCALE GENOMIC DNA]</scope>
    <source>
        <strain evidence="2">Zhou-2022a</strain>
        <tissue evidence="2">Leaf</tissue>
    </source>
</reference>
<comment type="caution">
    <text evidence="2">The sequence shown here is derived from an EMBL/GenBank/DDBJ whole genome shotgun (WGS) entry which is preliminary data.</text>
</comment>
<evidence type="ECO:0000259" key="1">
    <source>
        <dbReference type="Pfam" id="PF12937"/>
    </source>
</evidence>
<evidence type="ECO:0000313" key="2">
    <source>
        <dbReference type="EMBL" id="KAK9999290.1"/>
    </source>
</evidence>
<dbReference type="InterPro" id="IPR036047">
    <property type="entry name" value="F-box-like_dom_sf"/>
</dbReference>
<name>A0AAW2CM34_9ROSI</name>
<protein>
    <recommendedName>
        <fullName evidence="1">F-box domain-containing protein</fullName>
    </recommendedName>
</protein>
<dbReference type="PANTHER" id="PTHR31215">
    <property type="entry name" value="OS05G0510400 PROTEIN-RELATED"/>
    <property type="match status" value="1"/>
</dbReference>
<dbReference type="Proteomes" id="UP001459277">
    <property type="component" value="Unassembled WGS sequence"/>
</dbReference>
<dbReference type="InterPro" id="IPR044809">
    <property type="entry name" value="AUF1-like"/>
</dbReference>
<organism evidence="2 3">
    <name type="scientific">Lithocarpus litseifolius</name>
    <dbReference type="NCBI Taxonomy" id="425828"/>
    <lineage>
        <taxon>Eukaryota</taxon>
        <taxon>Viridiplantae</taxon>
        <taxon>Streptophyta</taxon>
        <taxon>Embryophyta</taxon>
        <taxon>Tracheophyta</taxon>
        <taxon>Spermatophyta</taxon>
        <taxon>Magnoliopsida</taxon>
        <taxon>eudicotyledons</taxon>
        <taxon>Gunneridae</taxon>
        <taxon>Pentapetalae</taxon>
        <taxon>rosids</taxon>
        <taxon>fabids</taxon>
        <taxon>Fagales</taxon>
        <taxon>Fagaceae</taxon>
        <taxon>Lithocarpus</taxon>
    </lineage>
</organism>
<dbReference type="AlphaFoldDB" id="A0AAW2CM34"/>
<proteinExistence type="predicted"/>
<dbReference type="SUPFAM" id="SSF81383">
    <property type="entry name" value="F-box domain"/>
    <property type="match status" value="1"/>
</dbReference>
<feature type="domain" description="F-box" evidence="1">
    <location>
        <begin position="10"/>
        <end position="50"/>
    </location>
</feature>
<keyword evidence="3" id="KW-1185">Reference proteome</keyword>
<dbReference type="EMBL" id="JAZDWU010000006">
    <property type="protein sequence ID" value="KAK9999290.1"/>
    <property type="molecule type" value="Genomic_DNA"/>
</dbReference>
<sequence>MDSNHEDNPFQKLPDALLLLIFDKILDLEPKTLASCFLVSKHFASLISQTHTNTNTVFLPMETESPAIPQSKKTSRRLFQNCFTNFLSKLKLCLDCVFN</sequence>
<evidence type="ECO:0000313" key="3">
    <source>
        <dbReference type="Proteomes" id="UP001459277"/>
    </source>
</evidence>
<dbReference type="InterPro" id="IPR001810">
    <property type="entry name" value="F-box_dom"/>
</dbReference>
<dbReference type="Pfam" id="PF12937">
    <property type="entry name" value="F-box-like"/>
    <property type="match status" value="1"/>
</dbReference>